<organism evidence="2 3">
    <name type="scientific">Phytoactinopolyspora mesophila</name>
    <dbReference type="NCBI Taxonomy" id="2650750"/>
    <lineage>
        <taxon>Bacteria</taxon>
        <taxon>Bacillati</taxon>
        <taxon>Actinomycetota</taxon>
        <taxon>Actinomycetes</taxon>
        <taxon>Jiangellales</taxon>
        <taxon>Jiangellaceae</taxon>
        <taxon>Phytoactinopolyspora</taxon>
    </lineage>
</organism>
<accession>A0A7K3M256</accession>
<dbReference type="Proteomes" id="UP000460435">
    <property type="component" value="Unassembled WGS sequence"/>
</dbReference>
<sequence>MADNEIPAKPLEAPDADADEQRRPVRPSSADSETRVDPEEPELPPQELPQELPSDADPADAYEQTRIVDFDEDDYR</sequence>
<comment type="caution">
    <text evidence="2">The sequence shown here is derived from an EMBL/GenBank/DDBJ whole genome shotgun (WGS) entry which is preliminary data.</text>
</comment>
<dbReference type="EMBL" id="WLZY01000003">
    <property type="protein sequence ID" value="NDL57385.1"/>
    <property type="molecule type" value="Genomic_DNA"/>
</dbReference>
<dbReference type="AlphaFoldDB" id="A0A7K3M256"/>
<evidence type="ECO:0000313" key="2">
    <source>
        <dbReference type="EMBL" id="NDL57385.1"/>
    </source>
</evidence>
<feature type="region of interest" description="Disordered" evidence="1">
    <location>
        <begin position="1"/>
        <end position="76"/>
    </location>
</feature>
<reference evidence="2 3" key="1">
    <citation type="submission" date="2019-11" db="EMBL/GenBank/DDBJ databases">
        <authorList>
            <person name="Li X.-J."/>
            <person name="Feng X.-M."/>
        </authorList>
    </citation>
    <scope>NUCLEOTIDE SEQUENCE [LARGE SCALE GENOMIC DNA]</scope>
    <source>
        <strain evidence="2 3">XMNu-373</strain>
    </source>
</reference>
<keyword evidence="3" id="KW-1185">Reference proteome</keyword>
<proteinExistence type="predicted"/>
<evidence type="ECO:0000313" key="3">
    <source>
        <dbReference type="Proteomes" id="UP000460435"/>
    </source>
</evidence>
<name>A0A7K3M256_9ACTN</name>
<evidence type="ECO:0000256" key="1">
    <source>
        <dbReference type="SAM" id="MobiDB-lite"/>
    </source>
</evidence>
<dbReference type="RefSeq" id="WP_162450107.1">
    <property type="nucleotide sequence ID" value="NZ_WLZY01000003.1"/>
</dbReference>
<gene>
    <name evidence="2" type="ORF">F7O44_09910</name>
</gene>
<protein>
    <submittedName>
        <fullName evidence="2">Uncharacterized protein</fullName>
    </submittedName>
</protein>